<dbReference type="Gene3D" id="3.30.710.10">
    <property type="entry name" value="Potassium Channel Kv1.1, Chain A"/>
    <property type="match status" value="1"/>
</dbReference>
<organism evidence="1 2">
    <name type="scientific">Marasmius tenuissimus</name>
    <dbReference type="NCBI Taxonomy" id="585030"/>
    <lineage>
        <taxon>Eukaryota</taxon>
        <taxon>Fungi</taxon>
        <taxon>Dikarya</taxon>
        <taxon>Basidiomycota</taxon>
        <taxon>Agaricomycotina</taxon>
        <taxon>Agaricomycetes</taxon>
        <taxon>Agaricomycetidae</taxon>
        <taxon>Agaricales</taxon>
        <taxon>Marasmiineae</taxon>
        <taxon>Marasmiaceae</taxon>
        <taxon>Marasmius</taxon>
    </lineage>
</organism>
<name>A0ABR2ZNW9_9AGAR</name>
<evidence type="ECO:0000313" key="2">
    <source>
        <dbReference type="Proteomes" id="UP001437256"/>
    </source>
</evidence>
<sequence>MTSPIESKASDTSDSKCPVEGCSLPLDITLRASDGILFGAHQKNLECFSEAFPRKGWTTEKKDEVVDLSEPGAILSLLLRFMHNHPLPNLKQECKEWSVDDLLALIKASEKYGILVALQVTTKALKSKAKVMNDDDLLKVLLHKAIRSDATDIEEFARRTLRISEKEVLMKFKSHTDVFWAWNCYRLEWQAWKNKYWEAFQRKQYSNTHGTARYGWSDCADFFAYFNNIEPLTRKFGDDFPTLEHFNQAENILNALPGAKQCNSCDNFGRWRTNAKTAFSSQPRWVECMNQLTQ</sequence>
<evidence type="ECO:0008006" key="3">
    <source>
        <dbReference type="Google" id="ProtNLM"/>
    </source>
</evidence>
<protein>
    <recommendedName>
        <fullName evidence="3">BTB domain-containing protein</fullName>
    </recommendedName>
</protein>
<gene>
    <name evidence="1" type="ORF">AAF712_011082</name>
</gene>
<proteinExistence type="predicted"/>
<reference evidence="1 2" key="1">
    <citation type="submission" date="2024-05" db="EMBL/GenBank/DDBJ databases">
        <title>A draft genome resource for the thread blight pathogen Marasmius tenuissimus strain MS-2.</title>
        <authorList>
            <person name="Yulfo-Soto G.E."/>
            <person name="Baruah I.K."/>
            <person name="Amoako-Attah I."/>
            <person name="Bukari Y."/>
            <person name="Meinhardt L.W."/>
            <person name="Bailey B.A."/>
            <person name="Cohen S.P."/>
        </authorList>
    </citation>
    <scope>NUCLEOTIDE SEQUENCE [LARGE SCALE GENOMIC DNA]</scope>
    <source>
        <strain evidence="1 2">MS-2</strain>
    </source>
</reference>
<keyword evidence="2" id="KW-1185">Reference proteome</keyword>
<comment type="caution">
    <text evidence="1">The sequence shown here is derived from an EMBL/GenBank/DDBJ whole genome shotgun (WGS) entry which is preliminary data.</text>
</comment>
<accession>A0ABR2ZNW9</accession>
<dbReference type="InterPro" id="IPR011333">
    <property type="entry name" value="SKP1/BTB/POZ_sf"/>
</dbReference>
<dbReference type="EMBL" id="JBBXMP010000115">
    <property type="protein sequence ID" value="KAL0062082.1"/>
    <property type="molecule type" value="Genomic_DNA"/>
</dbReference>
<dbReference type="Proteomes" id="UP001437256">
    <property type="component" value="Unassembled WGS sequence"/>
</dbReference>
<evidence type="ECO:0000313" key="1">
    <source>
        <dbReference type="EMBL" id="KAL0062082.1"/>
    </source>
</evidence>